<keyword evidence="11" id="KW-0539">Nucleus</keyword>
<dbReference type="FunFam" id="3.30.160.60:FF:000478">
    <property type="entry name" value="Zinc finger protein 133"/>
    <property type="match status" value="1"/>
</dbReference>
<keyword evidence="8" id="KW-0805">Transcription regulation</keyword>
<evidence type="ECO:0000256" key="6">
    <source>
        <dbReference type="ARBA" id="ARBA00022771"/>
    </source>
</evidence>
<feature type="domain" description="C2H2-type" evidence="14">
    <location>
        <begin position="186"/>
        <end position="213"/>
    </location>
</feature>
<dbReference type="GO" id="GO:0001228">
    <property type="term" value="F:DNA-binding transcription activator activity, RNA polymerase II-specific"/>
    <property type="evidence" value="ECO:0007669"/>
    <property type="project" value="TreeGrafter"/>
</dbReference>
<evidence type="ECO:0000256" key="5">
    <source>
        <dbReference type="ARBA" id="ARBA00022737"/>
    </source>
</evidence>
<evidence type="ECO:0000256" key="12">
    <source>
        <dbReference type="PROSITE-ProRule" id="PRU00042"/>
    </source>
</evidence>
<dbReference type="SMART" id="SM00355">
    <property type="entry name" value="ZnF_C2H2"/>
    <property type="match status" value="6"/>
</dbReference>
<dbReference type="GO" id="GO:0008270">
    <property type="term" value="F:zinc ion binding"/>
    <property type="evidence" value="ECO:0007669"/>
    <property type="project" value="UniProtKB-KW"/>
</dbReference>
<gene>
    <name evidence="17" type="primary">LOC101343844</name>
</gene>
<dbReference type="InterPro" id="IPR001909">
    <property type="entry name" value="KRAB"/>
</dbReference>
<dbReference type="RefSeq" id="XP_023581657.1">
    <property type="nucleotide sequence ID" value="XM_023725889.1"/>
</dbReference>
<dbReference type="GO" id="GO:0005634">
    <property type="term" value="C:nucleus"/>
    <property type="evidence" value="ECO:0007669"/>
    <property type="project" value="UniProtKB-SubCell"/>
</dbReference>
<name>A0A2Y9QIN1_TRIMA</name>
<dbReference type="InterPro" id="IPR013087">
    <property type="entry name" value="Znf_C2H2_type"/>
</dbReference>
<dbReference type="InParanoid" id="A0A2Y9QIN1"/>
<keyword evidence="16" id="KW-1185">Reference proteome</keyword>
<evidence type="ECO:0000256" key="13">
    <source>
        <dbReference type="SAM" id="MobiDB-lite"/>
    </source>
</evidence>
<evidence type="ECO:0000313" key="17">
    <source>
        <dbReference type="RefSeq" id="XP_023581657.1"/>
    </source>
</evidence>
<dbReference type="InterPro" id="IPR036051">
    <property type="entry name" value="KRAB_dom_sf"/>
</dbReference>
<evidence type="ECO:0000256" key="9">
    <source>
        <dbReference type="ARBA" id="ARBA00023125"/>
    </source>
</evidence>
<evidence type="ECO:0000256" key="7">
    <source>
        <dbReference type="ARBA" id="ARBA00022833"/>
    </source>
</evidence>
<dbReference type="FunFam" id="3.30.160.60:FF:000464">
    <property type="entry name" value="Zinc finger and SCAN domain containing 25"/>
    <property type="match status" value="1"/>
</dbReference>
<reference evidence="17" key="1">
    <citation type="submission" date="2025-08" db="UniProtKB">
        <authorList>
            <consortium name="RefSeq"/>
        </authorList>
    </citation>
    <scope>IDENTIFICATION</scope>
</reference>
<dbReference type="PROSITE" id="PS50805">
    <property type="entry name" value="KRAB"/>
    <property type="match status" value="1"/>
</dbReference>
<dbReference type="Proteomes" id="UP000248480">
    <property type="component" value="Unplaced"/>
</dbReference>
<dbReference type="GeneID" id="101343844"/>
<evidence type="ECO:0000256" key="1">
    <source>
        <dbReference type="ARBA" id="ARBA00003767"/>
    </source>
</evidence>
<evidence type="ECO:0000259" key="14">
    <source>
        <dbReference type="PROSITE" id="PS50157"/>
    </source>
</evidence>
<dbReference type="Pfam" id="PF01352">
    <property type="entry name" value="KRAB"/>
    <property type="match status" value="1"/>
</dbReference>
<keyword evidence="5" id="KW-0677">Repeat</keyword>
<feature type="domain" description="C2H2-type" evidence="14">
    <location>
        <begin position="270"/>
        <end position="297"/>
    </location>
</feature>
<dbReference type="FunFam" id="3.30.160.60:FF:000690">
    <property type="entry name" value="Zinc finger protein 354C"/>
    <property type="match status" value="1"/>
</dbReference>
<dbReference type="Gene3D" id="3.30.160.60">
    <property type="entry name" value="Classic Zinc Finger"/>
    <property type="match status" value="6"/>
</dbReference>
<dbReference type="SUPFAM" id="SSF109640">
    <property type="entry name" value="KRAB domain (Kruppel-associated box)"/>
    <property type="match status" value="1"/>
</dbReference>
<dbReference type="PROSITE" id="PS00028">
    <property type="entry name" value="ZINC_FINGER_C2H2_1"/>
    <property type="match status" value="6"/>
</dbReference>
<dbReference type="AlphaFoldDB" id="A0A2Y9QIN1"/>
<dbReference type="FunFam" id="3.30.160.60:FF:000781">
    <property type="entry name" value="zinc finger protein 205 isoform X1"/>
    <property type="match status" value="1"/>
</dbReference>
<evidence type="ECO:0000256" key="10">
    <source>
        <dbReference type="ARBA" id="ARBA00023163"/>
    </source>
</evidence>
<keyword evidence="9" id="KW-0238">DNA-binding</keyword>
<dbReference type="PANTHER" id="PTHR24393">
    <property type="entry name" value="ZINC FINGER PROTEIN"/>
    <property type="match status" value="1"/>
</dbReference>
<evidence type="ECO:0000256" key="11">
    <source>
        <dbReference type="ARBA" id="ARBA00023242"/>
    </source>
</evidence>
<dbReference type="GO" id="GO:0000978">
    <property type="term" value="F:RNA polymerase II cis-regulatory region sequence-specific DNA binding"/>
    <property type="evidence" value="ECO:0007669"/>
    <property type="project" value="TreeGrafter"/>
</dbReference>
<evidence type="ECO:0000256" key="3">
    <source>
        <dbReference type="ARBA" id="ARBA00006991"/>
    </source>
</evidence>
<dbReference type="InterPro" id="IPR036236">
    <property type="entry name" value="Znf_C2H2_sf"/>
</dbReference>
<dbReference type="CDD" id="cd07765">
    <property type="entry name" value="KRAB_A-box"/>
    <property type="match status" value="1"/>
</dbReference>
<keyword evidence="4" id="KW-0479">Metal-binding</keyword>
<keyword evidence="6 12" id="KW-0863">Zinc-finger</keyword>
<feature type="domain" description="C2H2-type" evidence="14">
    <location>
        <begin position="214"/>
        <end position="241"/>
    </location>
</feature>
<feature type="domain" description="KRAB" evidence="15">
    <location>
        <begin position="95"/>
        <end position="170"/>
    </location>
</feature>
<dbReference type="FunFam" id="3.30.160.60:FF:002343">
    <property type="entry name" value="Zinc finger protein 33A"/>
    <property type="match status" value="1"/>
</dbReference>
<feature type="domain" description="C2H2-type" evidence="14">
    <location>
        <begin position="158"/>
        <end position="185"/>
    </location>
</feature>
<comment type="similarity">
    <text evidence="3">Belongs to the krueppel C2H2-type zinc-finger protein family.</text>
</comment>
<dbReference type="PROSITE" id="PS50157">
    <property type="entry name" value="ZINC_FINGER_C2H2_2"/>
    <property type="match status" value="6"/>
</dbReference>
<comment type="function">
    <text evidence="1">May be involved in transcriptional regulation.</text>
</comment>
<evidence type="ECO:0000313" key="16">
    <source>
        <dbReference type="Proteomes" id="UP000248480"/>
    </source>
</evidence>
<dbReference type="KEGG" id="tmu:101343844"/>
<organism evidence="16 17">
    <name type="scientific">Trichechus manatus latirostris</name>
    <name type="common">Florida manatee</name>
    <dbReference type="NCBI Taxonomy" id="127582"/>
    <lineage>
        <taxon>Eukaryota</taxon>
        <taxon>Metazoa</taxon>
        <taxon>Chordata</taxon>
        <taxon>Craniata</taxon>
        <taxon>Vertebrata</taxon>
        <taxon>Euteleostomi</taxon>
        <taxon>Mammalia</taxon>
        <taxon>Eutheria</taxon>
        <taxon>Afrotheria</taxon>
        <taxon>Sirenia</taxon>
        <taxon>Trichechidae</taxon>
        <taxon>Trichechus</taxon>
    </lineage>
</organism>
<comment type="subcellular location">
    <subcellularLocation>
        <location evidence="2">Nucleus</location>
    </subcellularLocation>
</comment>
<keyword evidence="10" id="KW-0804">Transcription</keyword>
<dbReference type="Gene3D" id="6.10.140.140">
    <property type="match status" value="1"/>
</dbReference>
<proteinExistence type="inferred from homology"/>
<dbReference type="Pfam" id="PF00096">
    <property type="entry name" value="zf-C2H2"/>
    <property type="match status" value="6"/>
</dbReference>
<accession>A0A2Y9QIN1</accession>
<evidence type="ECO:0000256" key="8">
    <source>
        <dbReference type="ARBA" id="ARBA00023015"/>
    </source>
</evidence>
<evidence type="ECO:0000256" key="2">
    <source>
        <dbReference type="ARBA" id="ARBA00004123"/>
    </source>
</evidence>
<dbReference type="FunFam" id="3.30.160.60:FF:003095">
    <property type="match status" value="1"/>
</dbReference>
<sequence length="319" mass="35093">MFSKSDRTVSLGVTQESPDIKTEPEEPHAAGASQGEGALSSRRWAPLSHSSKKNALVLPGGARPSPQVPALSREGKTRDWQMAAALLTAWSQMPVTFEDVALYLSREEWGRLDHAQQNFYRGTHTGAKPHKCPVCSKCFTHSSALVSHQRTHTGVKPYPCPECGKCFSQRSNLIAHNRTHTGEKPYHCLECGKSFSHSSRLSAHQRTHRGVRPYSCPLCGKSYSHSSNLIAHKRTHTGEKPYHCLECGKSFSHSTRLAAHQRTHRGIRPHTCPLCGKSFSRRANLHRHEKIHSTGPKAVATLVQGAAGDSRVAPSLVPT</sequence>
<feature type="domain" description="C2H2-type" evidence="14">
    <location>
        <begin position="130"/>
        <end position="157"/>
    </location>
</feature>
<keyword evidence="7" id="KW-0862">Zinc</keyword>
<evidence type="ECO:0000256" key="4">
    <source>
        <dbReference type="ARBA" id="ARBA00022723"/>
    </source>
</evidence>
<dbReference type="SUPFAM" id="SSF57667">
    <property type="entry name" value="beta-beta-alpha zinc fingers"/>
    <property type="match status" value="4"/>
</dbReference>
<protein>
    <submittedName>
        <fullName evidence="17">Zinc finger protein 205-like</fullName>
    </submittedName>
</protein>
<feature type="domain" description="C2H2-type" evidence="14">
    <location>
        <begin position="242"/>
        <end position="269"/>
    </location>
</feature>
<feature type="region of interest" description="Disordered" evidence="13">
    <location>
        <begin position="1"/>
        <end position="74"/>
    </location>
</feature>
<evidence type="ECO:0000259" key="15">
    <source>
        <dbReference type="PROSITE" id="PS50805"/>
    </source>
</evidence>
<feature type="compositionally biased region" description="Basic and acidic residues" evidence="13">
    <location>
        <begin position="18"/>
        <end position="28"/>
    </location>
</feature>
<dbReference type="PANTHER" id="PTHR24393:SF158">
    <property type="entry name" value="C2H2-TYPE DOMAIN-CONTAINING PROTEIN"/>
    <property type="match status" value="1"/>
</dbReference>